<keyword evidence="5" id="KW-1185">Reference proteome</keyword>
<evidence type="ECO:0000256" key="2">
    <source>
        <dbReference type="ARBA" id="ARBA00022473"/>
    </source>
</evidence>
<gene>
    <name evidence="4" type="ORF">WN944_003628</name>
</gene>
<reference evidence="4 5" key="1">
    <citation type="submission" date="2024-05" db="EMBL/GenBank/DDBJ databases">
        <title>Haplotype-resolved chromosome-level genome assembly of Huyou (Citrus changshanensis).</title>
        <authorList>
            <person name="Miao C."/>
            <person name="Chen W."/>
            <person name="Wu Y."/>
            <person name="Wang L."/>
            <person name="Zhao S."/>
            <person name="Grierson D."/>
            <person name="Xu C."/>
            <person name="Chen K."/>
        </authorList>
    </citation>
    <scope>NUCLEOTIDE SEQUENCE [LARGE SCALE GENOMIC DNA]</scope>
    <source>
        <strain evidence="4">01-14</strain>
        <tissue evidence="4">Leaf</tissue>
    </source>
</reference>
<dbReference type="Proteomes" id="UP001428341">
    <property type="component" value="Unassembled WGS sequence"/>
</dbReference>
<name>A0AAP0LYX5_9ROSI</name>
<dbReference type="AlphaFoldDB" id="A0AAP0LYX5"/>
<evidence type="ECO:0000313" key="5">
    <source>
        <dbReference type="Proteomes" id="UP001428341"/>
    </source>
</evidence>
<dbReference type="PANTHER" id="PTHR31374">
    <property type="entry name" value="AUXIN-INDUCED PROTEIN-LIKE-RELATED"/>
    <property type="match status" value="1"/>
</dbReference>
<evidence type="ECO:0000256" key="3">
    <source>
        <dbReference type="ARBA" id="ARBA00022604"/>
    </source>
</evidence>
<protein>
    <submittedName>
        <fullName evidence="4">Uncharacterized protein</fullName>
    </submittedName>
</protein>
<dbReference type="PANTHER" id="PTHR31374:SF19">
    <property type="entry name" value="F8A24.8 PROTEIN"/>
    <property type="match status" value="1"/>
</dbReference>
<dbReference type="EMBL" id="JBCGBO010000006">
    <property type="protein sequence ID" value="KAK9192933.1"/>
    <property type="molecule type" value="Genomic_DNA"/>
</dbReference>
<organism evidence="4 5">
    <name type="scientific">Citrus x changshan-huyou</name>
    <dbReference type="NCBI Taxonomy" id="2935761"/>
    <lineage>
        <taxon>Eukaryota</taxon>
        <taxon>Viridiplantae</taxon>
        <taxon>Streptophyta</taxon>
        <taxon>Embryophyta</taxon>
        <taxon>Tracheophyta</taxon>
        <taxon>Spermatophyta</taxon>
        <taxon>Magnoliopsida</taxon>
        <taxon>eudicotyledons</taxon>
        <taxon>Gunneridae</taxon>
        <taxon>Pentapetalae</taxon>
        <taxon>rosids</taxon>
        <taxon>malvids</taxon>
        <taxon>Sapindales</taxon>
        <taxon>Rutaceae</taxon>
        <taxon>Aurantioideae</taxon>
        <taxon>Citrus</taxon>
    </lineage>
</organism>
<keyword evidence="3" id="KW-0341">Growth regulation</keyword>
<dbReference type="GO" id="GO:0009733">
    <property type="term" value="P:response to auxin"/>
    <property type="evidence" value="ECO:0007669"/>
    <property type="project" value="InterPro"/>
</dbReference>
<accession>A0AAP0LYX5</accession>
<dbReference type="Pfam" id="PF02519">
    <property type="entry name" value="Auxin_inducible"/>
    <property type="match status" value="2"/>
</dbReference>
<proteinExistence type="inferred from homology"/>
<comment type="similarity">
    <text evidence="1">Belongs to the ARG7 family.</text>
</comment>
<evidence type="ECO:0000256" key="1">
    <source>
        <dbReference type="ARBA" id="ARBA00006974"/>
    </source>
</evidence>
<dbReference type="InterPro" id="IPR003676">
    <property type="entry name" value="SAUR_fam"/>
</dbReference>
<comment type="caution">
    <text evidence="4">The sequence shown here is derived from an EMBL/GenBank/DDBJ whole genome shotgun (WGS) entry which is preliminary data.</text>
</comment>
<evidence type="ECO:0000313" key="4">
    <source>
        <dbReference type="EMBL" id="KAK9192933.1"/>
    </source>
</evidence>
<keyword evidence="2" id="KW-0217">Developmental protein</keyword>
<sequence length="229" mass="26158">MERSEDSIKGLTKLKMLITKLQRGLFSASREDVDGKSGGATVVPKDVKKGHFAVVAEKGGKPKRFVLELGYLSNPEFLSLLKQAEQEYGFQQKGILAVPCPPEELQNVLKRKDSIKGLMKLKMVIDKIQRVKGGEPKRFVLELSHLSNPEFLRLLEQATMEYGFQQKGVLAVPCRPEELQNVLKYKRNRRISTEWKSKPSFSLQKEPTSVYVSKVASLRQQFFFWRRDG</sequence>